<evidence type="ECO:0000313" key="2">
    <source>
        <dbReference type="EMBL" id="NOV53095.1"/>
    </source>
</evidence>
<protein>
    <submittedName>
        <fullName evidence="2">Putative secreted protein</fullName>
    </submittedName>
</protein>
<keyword evidence="1" id="KW-0732">Signal</keyword>
<dbReference type="EMBL" id="GIDH01001152">
    <property type="protein sequence ID" value="NOV53095.1"/>
    <property type="molecule type" value="Transcribed_RNA"/>
</dbReference>
<sequence>MNMKPARGTIFAGTLFAIGTCAFCTSESDKVRQPLDSCICQQENKEITLFPNETPCITWQRGHEEEWNWKQGTCQDGLCILTEVPFGCTGQKIPNVSRPLGCTFVCTIESTGETAFGYFPAGTPCNHYVNESYVEGVCQSNGARTLCRKQA</sequence>
<name>A0A6M2E3L7_9ACAR</name>
<feature type="signal peptide" evidence="1">
    <location>
        <begin position="1"/>
        <end position="22"/>
    </location>
</feature>
<dbReference type="AlphaFoldDB" id="A0A6M2E3L7"/>
<evidence type="ECO:0000256" key="1">
    <source>
        <dbReference type="SAM" id="SignalP"/>
    </source>
</evidence>
<organism evidence="2">
    <name type="scientific">Amblyomma tuberculatum</name>
    <dbReference type="NCBI Taxonomy" id="48802"/>
    <lineage>
        <taxon>Eukaryota</taxon>
        <taxon>Metazoa</taxon>
        <taxon>Ecdysozoa</taxon>
        <taxon>Arthropoda</taxon>
        <taxon>Chelicerata</taxon>
        <taxon>Arachnida</taxon>
        <taxon>Acari</taxon>
        <taxon>Parasitiformes</taxon>
        <taxon>Ixodida</taxon>
        <taxon>Ixodoidea</taxon>
        <taxon>Ixodidae</taxon>
        <taxon>Amblyomminae</taxon>
        <taxon>Amblyomma</taxon>
    </lineage>
</organism>
<accession>A0A6M2E3L7</accession>
<reference evidence="2" key="1">
    <citation type="submission" date="2019-12" db="EMBL/GenBank/DDBJ databases">
        <title>The sialotranscriptome of the gopher-tortoise tick, Amblyomma tuberculatum.</title>
        <authorList>
            <person name="Karim S."/>
            <person name="Andersen J."/>
            <person name="Kumar D."/>
            <person name="Adamson S."/>
            <person name="Ennen J."/>
            <person name="Qualis C.P."/>
            <person name="Ribeiro J.M.C."/>
        </authorList>
    </citation>
    <scope>NUCLEOTIDE SEQUENCE</scope>
    <source>
        <strain evidence="2">Removed</strain>
        <tissue evidence="2">Salivary glands</tissue>
    </source>
</reference>
<feature type="chain" id="PRO_5026708745" evidence="1">
    <location>
        <begin position="23"/>
        <end position="151"/>
    </location>
</feature>
<proteinExistence type="predicted"/>